<keyword evidence="7" id="KW-1133">Transmembrane helix</keyword>
<sequence>MRSWESATENMPLRQMRLHCVASVRGMTLIEAIVVLSVIMLIATVATPSFSDVFATQRLHRLVSELEWLLVLAKSEAVMRGEDVSIGLETVPHHTVLHHTMTTSQPGSDDWIILARLADGEPVLKPLSATDFPHLTLSRSFASDVLTVDSLTGRPHAAGSFFVGRDGKSQVRITFSNVTGRIYVCSLSAEAGYAQC</sequence>
<keyword evidence="5" id="KW-0997">Cell inner membrane</keyword>
<dbReference type="Pfam" id="PF12019">
    <property type="entry name" value="GspH"/>
    <property type="match status" value="1"/>
</dbReference>
<proteinExistence type="inferred from homology"/>
<evidence type="ECO:0000313" key="12">
    <source>
        <dbReference type="EMBL" id="MBD8514297.1"/>
    </source>
</evidence>
<dbReference type="InterPro" id="IPR022346">
    <property type="entry name" value="T2SS_GspH"/>
</dbReference>
<evidence type="ECO:0000256" key="1">
    <source>
        <dbReference type="ARBA" id="ARBA00004377"/>
    </source>
</evidence>
<keyword evidence="8" id="KW-0472">Membrane</keyword>
<dbReference type="InterPro" id="IPR016824">
    <property type="entry name" value="Tfp-pilus_assembly_FimT"/>
</dbReference>
<dbReference type="EMBL" id="JACYTP010000012">
    <property type="protein sequence ID" value="MBD8514297.1"/>
    <property type="molecule type" value="Genomic_DNA"/>
</dbReference>
<accession>A0ABR9BRU3</accession>
<dbReference type="Proteomes" id="UP000649768">
    <property type="component" value="Unassembled WGS sequence"/>
</dbReference>
<evidence type="ECO:0000256" key="6">
    <source>
        <dbReference type="ARBA" id="ARBA00022692"/>
    </source>
</evidence>
<evidence type="ECO:0000313" key="13">
    <source>
        <dbReference type="Proteomes" id="UP000649768"/>
    </source>
</evidence>
<dbReference type="SUPFAM" id="SSF54523">
    <property type="entry name" value="Pili subunits"/>
    <property type="match status" value="1"/>
</dbReference>
<gene>
    <name evidence="12" type="ORF">IFO68_16565</name>
</gene>
<comment type="caution">
    <text evidence="12">The sequence shown here is derived from an EMBL/GenBank/DDBJ whole genome shotgun (WGS) entry which is preliminary data.</text>
</comment>
<evidence type="ECO:0000256" key="10">
    <source>
        <dbReference type="ARBA" id="ARBA00030775"/>
    </source>
</evidence>
<keyword evidence="13" id="KW-1185">Reference proteome</keyword>
<protein>
    <recommendedName>
        <fullName evidence="2">Type II secretion system protein H</fullName>
    </recommendedName>
    <alternativeName>
        <fullName evidence="10">General secretion pathway protein H</fullName>
    </alternativeName>
</protein>
<keyword evidence="4" id="KW-0488">Methylation</keyword>
<evidence type="ECO:0000256" key="4">
    <source>
        <dbReference type="ARBA" id="ARBA00022481"/>
    </source>
</evidence>
<dbReference type="InterPro" id="IPR045584">
    <property type="entry name" value="Pilin-like"/>
</dbReference>
<dbReference type="PROSITE" id="PS00409">
    <property type="entry name" value="PROKAR_NTER_METHYL"/>
    <property type="match status" value="1"/>
</dbReference>
<organism evidence="12 13">
    <name type="scientific">Photobacterium arenosum</name>
    <dbReference type="NCBI Taxonomy" id="2774143"/>
    <lineage>
        <taxon>Bacteria</taxon>
        <taxon>Pseudomonadati</taxon>
        <taxon>Pseudomonadota</taxon>
        <taxon>Gammaproteobacteria</taxon>
        <taxon>Vibrionales</taxon>
        <taxon>Vibrionaceae</taxon>
        <taxon>Photobacterium</taxon>
    </lineage>
</organism>
<dbReference type="RefSeq" id="WP_192016949.1">
    <property type="nucleotide sequence ID" value="NZ_JACYTP010000012.1"/>
</dbReference>
<keyword evidence="3" id="KW-1003">Cell membrane</keyword>
<evidence type="ECO:0000256" key="5">
    <source>
        <dbReference type="ARBA" id="ARBA00022519"/>
    </source>
</evidence>
<comment type="subcellular location">
    <subcellularLocation>
        <location evidence="1">Cell inner membrane</location>
        <topology evidence="1">Single-pass membrane protein</topology>
    </subcellularLocation>
</comment>
<feature type="domain" description="General secretion pathway GspH" evidence="11">
    <location>
        <begin position="64"/>
        <end position="177"/>
    </location>
</feature>
<dbReference type="PIRSF" id="PIRSF024622">
    <property type="entry name" value="Tfp_FimT"/>
    <property type="match status" value="1"/>
</dbReference>
<dbReference type="Gene3D" id="3.55.40.10">
    <property type="entry name" value="minor pseudopilin epsh domain"/>
    <property type="match status" value="1"/>
</dbReference>
<name>A0ABR9BRU3_9GAMM</name>
<evidence type="ECO:0000256" key="8">
    <source>
        <dbReference type="ARBA" id="ARBA00023136"/>
    </source>
</evidence>
<keyword evidence="6" id="KW-0812">Transmembrane</keyword>
<comment type="similarity">
    <text evidence="9">Belongs to the GSP H family.</text>
</comment>
<evidence type="ECO:0000256" key="3">
    <source>
        <dbReference type="ARBA" id="ARBA00022475"/>
    </source>
</evidence>
<evidence type="ECO:0000256" key="7">
    <source>
        <dbReference type="ARBA" id="ARBA00022989"/>
    </source>
</evidence>
<evidence type="ECO:0000256" key="2">
    <source>
        <dbReference type="ARBA" id="ARBA00021549"/>
    </source>
</evidence>
<evidence type="ECO:0000259" key="11">
    <source>
        <dbReference type="Pfam" id="PF12019"/>
    </source>
</evidence>
<evidence type="ECO:0000256" key="9">
    <source>
        <dbReference type="ARBA" id="ARBA00025772"/>
    </source>
</evidence>
<reference evidence="12 13" key="1">
    <citation type="submission" date="2020-09" db="EMBL/GenBank/DDBJ databases">
        <title>Photobacterium sp. CAU 1568 isolated from sand of Sido Beach.</title>
        <authorList>
            <person name="Kim W."/>
        </authorList>
    </citation>
    <scope>NUCLEOTIDE SEQUENCE [LARGE SCALE GENOMIC DNA]</scope>
    <source>
        <strain evidence="12 13">CAU 1568</strain>
    </source>
</reference>
<dbReference type="InterPro" id="IPR012902">
    <property type="entry name" value="N_methyl_site"/>
</dbReference>